<accession>A0AAD7AHZ8</accession>
<proteinExistence type="predicted"/>
<evidence type="ECO:0000313" key="3">
    <source>
        <dbReference type="Proteomes" id="UP001218218"/>
    </source>
</evidence>
<organism evidence="2 3">
    <name type="scientific">Mycena albidolilacea</name>
    <dbReference type="NCBI Taxonomy" id="1033008"/>
    <lineage>
        <taxon>Eukaryota</taxon>
        <taxon>Fungi</taxon>
        <taxon>Dikarya</taxon>
        <taxon>Basidiomycota</taxon>
        <taxon>Agaricomycotina</taxon>
        <taxon>Agaricomycetes</taxon>
        <taxon>Agaricomycetidae</taxon>
        <taxon>Agaricales</taxon>
        <taxon>Marasmiineae</taxon>
        <taxon>Mycenaceae</taxon>
        <taxon>Mycena</taxon>
    </lineage>
</organism>
<dbReference type="AlphaFoldDB" id="A0AAD7AHZ8"/>
<name>A0AAD7AHZ8_9AGAR</name>
<dbReference type="EMBL" id="JARIHO010000006">
    <property type="protein sequence ID" value="KAJ7359348.1"/>
    <property type="molecule type" value="Genomic_DNA"/>
</dbReference>
<feature type="compositionally biased region" description="Basic and acidic residues" evidence="1">
    <location>
        <begin position="188"/>
        <end position="206"/>
    </location>
</feature>
<feature type="region of interest" description="Disordered" evidence="1">
    <location>
        <begin position="313"/>
        <end position="334"/>
    </location>
</feature>
<protein>
    <submittedName>
        <fullName evidence="2">Uncharacterized protein</fullName>
    </submittedName>
</protein>
<feature type="region of interest" description="Disordered" evidence="1">
    <location>
        <begin position="110"/>
        <end position="143"/>
    </location>
</feature>
<reference evidence="2" key="1">
    <citation type="submission" date="2023-03" db="EMBL/GenBank/DDBJ databases">
        <title>Massive genome expansion in bonnet fungi (Mycena s.s.) driven by repeated elements and novel gene families across ecological guilds.</title>
        <authorList>
            <consortium name="Lawrence Berkeley National Laboratory"/>
            <person name="Harder C.B."/>
            <person name="Miyauchi S."/>
            <person name="Viragh M."/>
            <person name="Kuo A."/>
            <person name="Thoen E."/>
            <person name="Andreopoulos B."/>
            <person name="Lu D."/>
            <person name="Skrede I."/>
            <person name="Drula E."/>
            <person name="Henrissat B."/>
            <person name="Morin E."/>
            <person name="Kohler A."/>
            <person name="Barry K."/>
            <person name="LaButti K."/>
            <person name="Morin E."/>
            <person name="Salamov A."/>
            <person name="Lipzen A."/>
            <person name="Mereny Z."/>
            <person name="Hegedus B."/>
            <person name="Baldrian P."/>
            <person name="Stursova M."/>
            <person name="Weitz H."/>
            <person name="Taylor A."/>
            <person name="Grigoriev I.V."/>
            <person name="Nagy L.G."/>
            <person name="Martin F."/>
            <person name="Kauserud H."/>
        </authorList>
    </citation>
    <scope>NUCLEOTIDE SEQUENCE</scope>
    <source>
        <strain evidence="2">CBHHK002</strain>
    </source>
</reference>
<sequence length="390" mass="43216">MHRILMSHTKAPMCAHLHICKALEQEAGGVRTYRASTWLASGWCVRRPMQGTQDVTAGCRKMCGVKWCVQENVWRCGKTAGKRKGGDACERAGIVPCVVSKQRAAARGISGGVRAGKQEERRHGRATRTKRARQEGARCRWHASAPRRKHGLLHEKCRGVRRLAHGWARPAQMHEWQCQEVLTVRSEQASRRDGDTGEQPKGHGGEEWDAGGMHWHPGASMDYCMGMSAGTCSERKRKDAALCNREGGGVQGQVADVHSRIWDVHVAPAVRVNWVQPSTQRSRKAGTIKRSNYWETEMEGFLGIDNSKSQVEKRGDSERAGAAVASSGGGGVKRTDVTHVKGLMHDEDAATLMGGQNSAHREYLKEAGKNTILFWNTVICNRKMAWERPK</sequence>
<evidence type="ECO:0000313" key="2">
    <source>
        <dbReference type="EMBL" id="KAJ7359348.1"/>
    </source>
</evidence>
<gene>
    <name evidence="2" type="ORF">DFH08DRAFT_801169</name>
</gene>
<evidence type="ECO:0000256" key="1">
    <source>
        <dbReference type="SAM" id="MobiDB-lite"/>
    </source>
</evidence>
<keyword evidence="3" id="KW-1185">Reference proteome</keyword>
<feature type="region of interest" description="Disordered" evidence="1">
    <location>
        <begin position="184"/>
        <end position="213"/>
    </location>
</feature>
<comment type="caution">
    <text evidence="2">The sequence shown here is derived from an EMBL/GenBank/DDBJ whole genome shotgun (WGS) entry which is preliminary data.</text>
</comment>
<dbReference type="Proteomes" id="UP001218218">
    <property type="component" value="Unassembled WGS sequence"/>
</dbReference>